<dbReference type="eggNOG" id="COG3450">
    <property type="taxonomic scope" value="Bacteria"/>
</dbReference>
<keyword evidence="3" id="KW-1185">Reference proteome</keyword>
<dbReference type="InterPro" id="IPR008579">
    <property type="entry name" value="UGlyAH_Cupin_dom"/>
</dbReference>
<name>Q1IK16_KORVE</name>
<feature type="domain" description="(S)-ureidoglycine aminohydrolase cupin" evidence="1">
    <location>
        <begin position="147"/>
        <end position="219"/>
    </location>
</feature>
<dbReference type="RefSeq" id="WP_011524583.1">
    <property type="nucleotide sequence ID" value="NC_008009.1"/>
</dbReference>
<dbReference type="InterPro" id="IPR014710">
    <property type="entry name" value="RmlC-like_jellyroll"/>
</dbReference>
<dbReference type="KEGG" id="aba:Acid345_3784"/>
<dbReference type="SUPFAM" id="SSF51182">
    <property type="entry name" value="RmlC-like cupins"/>
    <property type="match status" value="1"/>
</dbReference>
<dbReference type="Gene3D" id="2.60.120.10">
    <property type="entry name" value="Jelly Rolls"/>
    <property type="match status" value="2"/>
</dbReference>
<accession>Q1IK16</accession>
<protein>
    <recommendedName>
        <fullName evidence="1">(S)-ureidoglycine aminohydrolase cupin domain-containing protein</fullName>
    </recommendedName>
</protein>
<organism evidence="2 3">
    <name type="scientific">Koribacter versatilis (strain Ellin345)</name>
    <dbReference type="NCBI Taxonomy" id="204669"/>
    <lineage>
        <taxon>Bacteria</taxon>
        <taxon>Pseudomonadati</taxon>
        <taxon>Acidobacteriota</taxon>
        <taxon>Terriglobia</taxon>
        <taxon>Terriglobales</taxon>
        <taxon>Candidatus Korobacteraceae</taxon>
        <taxon>Candidatus Korobacter</taxon>
    </lineage>
</organism>
<dbReference type="Pfam" id="PF05899">
    <property type="entry name" value="Cupin_3"/>
    <property type="match status" value="1"/>
</dbReference>
<evidence type="ECO:0000313" key="3">
    <source>
        <dbReference type="Proteomes" id="UP000002432"/>
    </source>
</evidence>
<dbReference type="EMBL" id="CP000360">
    <property type="protein sequence ID" value="ABF42784.1"/>
    <property type="molecule type" value="Genomic_DNA"/>
</dbReference>
<dbReference type="InterPro" id="IPR011051">
    <property type="entry name" value="RmlC_Cupin_sf"/>
</dbReference>
<dbReference type="PANTHER" id="PTHR40943:SF1">
    <property type="entry name" value="CYTOPLASMIC PROTEIN"/>
    <property type="match status" value="1"/>
</dbReference>
<dbReference type="STRING" id="204669.Acid345_3784"/>
<dbReference type="CDD" id="cd02227">
    <property type="entry name" value="cupin_TM1112-like"/>
    <property type="match status" value="1"/>
</dbReference>
<evidence type="ECO:0000313" key="2">
    <source>
        <dbReference type="EMBL" id="ABF42784.1"/>
    </source>
</evidence>
<proteinExistence type="predicted"/>
<gene>
    <name evidence="2" type="ordered locus">Acid345_3784</name>
</gene>
<sequence length="222" mass="24910">MRVNLESSAPHISPAKEWLHATHEERLVLFKNNELEVGLRELRSGPFHSERDTVCYFQGGAGRFLSTDAEQIAIEPGTLVHFKEGWSGTLNCSEPMIASYMSCAGGRRDSTPVLRDAIHAAPLKDWGTIPTMIEGVSRTAGILLSREPNGRSESGIWTCTAGIWRCEVTSDEYCHFLDGSCTYTHDSGEQIEIEPDTLAYFPEGWKGRCEVRRTIRKVYMIR</sequence>
<dbReference type="PANTHER" id="PTHR40943">
    <property type="entry name" value="CYTOPLASMIC PROTEIN-RELATED"/>
    <property type="match status" value="1"/>
</dbReference>
<evidence type="ECO:0000259" key="1">
    <source>
        <dbReference type="Pfam" id="PF05899"/>
    </source>
</evidence>
<dbReference type="Proteomes" id="UP000002432">
    <property type="component" value="Chromosome"/>
</dbReference>
<reference evidence="2 3" key="1">
    <citation type="journal article" date="2009" name="Appl. Environ. Microbiol.">
        <title>Three genomes from the phylum Acidobacteria provide insight into the lifestyles of these microorganisms in soils.</title>
        <authorList>
            <person name="Ward N.L."/>
            <person name="Challacombe J.F."/>
            <person name="Janssen P.H."/>
            <person name="Henrissat B."/>
            <person name="Coutinho P.M."/>
            <person name="Wu M."/>
            <person name="Xie G."/>
            <person name="Haft D.H."/>
            <person name="Sait M."/>
            <person name="Badger J."/>
            <person name="Barabote R.D."/>
            <person name="Bradley B."/>
            <person name="Brettin T.S."/>
            <person name="Brinkac L.M."/>
            <person name="Bruce D."/>
            <person name="Creasy T."/>
            <person name="Daugherty S.C."/>
            <person name="Davidsen T.M."/>
            <person name="DeBoy R.T."/>
            <person name="Detter J.C."/>
            <person name="Dodson R.J."/>
            <person name="Durkin A.S."/>
            <person name="Ganapathy A."/>
            <person name="Gwinn-Giglio M."/>
            <person name="Han C.S."/>
            <person name="Khouri H."/>
            <person name="Kiss H."/>
            <person name="Kothari S.P."/>
            <person name="Madupu R."/>
            <person name="Nelson K.E."/>
            <person name="Nelson W.C."/>
            <person name="Paulsen I."/>
            <person name="Penn K."/>
            <person name="Ren Q."/>
            <person name="Rosovitz M.J."/>
            <person name="Selengut J.D."/>
            <person name="Shrivastava S."/>
            <person name="Sullivan S.A."/>
            <person name="Tapia R."/>
            <person name="Thompson L.S."/>
            <person name="Watkins K.L."/>
            <person name="Yang Q."/>
            <person name="Yu C."/>
            <person name="Zafar N."/>
            <person name="Zhou L."/>
            <person name="Kuske C.R."/>
        </authorList>
    </citation>
    <scope>NUCLEOTIDE SEQUENCE [LARGE SCALE GENOMIC DNA]</scope>
    <source>
        <strain evidence="2 3">Ellin345</strain>
    </source>
</reference>
<dbReference type="AlphaFoldDB" id="Q1IK16"/>
<dbReference type="HOGENOM" id="CLU_1218469_0_0_0"/>
<dbReference type="EnsemblBacteria" id="ABF42784">
    <property type="protein sequence ID" value="ABF42784"/>
    <property type="gene ID" value="Acid345_3784"/>
</dbReference>